<dbReference type="Pfam" id="PF13519">
    <property type="entry name" value="VWA_2"/>
    <property type="match status" value="1"/>
</dbReference>
<reference evidence="3" key="1">
    <citation type="journal article" date="2016" name="Front. Microbiol.">
        <title>Genome Sequence of the Piezophilic, Mesophilic Sulfate-Reducing Bacterium Desulfovibrio indicus J2T.</title>
        <authorList>
            <person name="Cao J."/>
            <person name="Maignien L."/>
            <person name="Shao Z."/>
            <person name="Alain K."/>
            <person name="Jebbar M."/>
        </authorList>
    </citation>
    <scope>NUCLEOTIDE SEQUENCE</scope>
    <source>
        <strain evidence="3">JCM 32048</strain>
    </source>
</reference>
<evidence type="ECO:0000259" key="2">
    <source>
        <dbReference type="PROSITE" id="PS50234"/>
    </source>
</evidence>
<feature type="region of interest" description="Disordered" evidence="1">
    <location>
        <begin position="214"/>
        <end position="240"/>
    </location>
</feature>
<dbReference type="PANTHER" id="PTHR41248">
    <property type="entry name" value="NORD PROTEIN"/>
    <property type="match status" value="1"/>
</dbReference>
<dbReference type="InterPro" id="IPR036465">
    <property type="entry name" value="vWFA_dom_sf"/>
</dbReference>
<dbReference type="SUPFAM" id="SSF53300">
    <property type="entry name" value="vWA-like"/>
    <property type="match status" value="1"/>
</dbReference>
<feature type="compositionally biased region" description="Pro residues" evidence="1">
    <location>
        <begin position="25"/>
        <end position="37"/>
    </location>
</feature>
<feature type="region of interest" description="Disordered" evidence="1">
    <location>
        <begin position="268"/>
        <end position="287"/>
    </location>
</feature>
<feature type="compositionally biased region" description="Basic and acidic residues" evidence="1">
    <location>
        <begin position="214"/>
        <end position="225"/>
    </location>
</feature>
<comment type="caution">
    <text evidence="3">The sequence shown here is derived from an EMBL/GenBank/DDBJ whole genome shotgun (WGS) entry which is preliminary data.</text>
</comment>
<dbReference type="RefSeq" id="WP_238191003.1">
    <property type="nucleotide sequence ID" value="NZ_BPQJ01000010.1"/>
</dbReference>
<proteinExistence type="predicted"/>
<evidence type="ECO:0000313" key="4">
    <source>
        <dbReference type="Proteomes" id="UP001055286"/>
    </source>
</evidence>
<accession>A0AA37M569</accession>
<dbReference type="PROSITE" id="PS50234">
    <property type="entry name" value="VWFA"/>
    <property type="match status" value="1"/>
</dbReference>
<reference evidence="3" key="2">
    <citation type="submission" date="2021-08" db="EMBL/GenBank/DDBJ databases">
        <authorList>
            <person name="Tani A."/>
            <person name="Ola A."/>
            <person name="Ogura Y."/>
            <person name="Katsura K."/>
            <person name="Hayashi T."/>
        </authorList>
    </citation>
    <scope>NUCLEOTIDE SEQUENCE</scope>
    <source>
        <strain evidence="3">JCM 32048</strain>
    </source>
</reference>
<name>A0AA37M569_9HYPH</name>
<feature type="domain" description="VWFA" evidence="2">
    <location>
        <begin position="344"/>
        <end position="524"/>
    </location>
</feature>
<gene>
    <name evidence="3" type="ORF">MPEAHAMD_2504</name>
</gene>
<keyword evidence="4" id="KW-1185">Reference proteome</keyword>
<protein>
    <recommendedName>
        <fullName evidence="2">VWFA domain-containing protein</fullName>
    </recommendedName>
</protein>
<evidence type="ECO:0000313" key="3">
    <source>
        <dbReference type="EMBL" id="GJD62351.1"/>
    </source>
</evidence>
<dbReference type="SMART" id="SM00327">
    <property type="entry name" value="VWA"/>
    <property type="match status" value="1"/>
</dbReference>
<dbReference type="Proteomes" id="UP001055286">
    <property type="component" value="Unassembled WGS sequence"/>
</dbReference>
<dbReference type="InterPro" id="IPR051928">
    <property type="entry name" value="NorD/CobT"/>
</dbReference>
<dbReference type="InterPro" id="IPR002035">
    <property type="entry name" value="VWF_A"/>
</dbReference>
<dbReference type="EMBL" id="BPQJ01000010">
    <property type="protein sequence ID" value="GJD62351.1"/>
    <property type="molecule type" value="Genomic_DNA"/>
</dbReference>
<evidence type="ECO:0000256" key="1">
    <source>
        <dbReference type="SAM" id="MobiDB-lite"/>
    </source>
</evidence>
<dbReference type="PANTHER" id="PTHR41248:SF1">
    <property type="entry name" value="NORD PROTEIN"/>
    <property type="match status" value="1"/>
</dbReference>
<organism evidence="3 4">
    <name type="scientific">Methylobacterium frigidaeris</name>
    <dbReference type="NCBI Taxonomy" id="2038277"/>
    <lineage>
        <taxon>Bacteria</taxon>
        <taxon>Pseudomonadati</taxon>
        <taxon>Pseudomonadota</taxon>
        <taxon>Alphaproteobacteria</taxon>
        <taxon>Hyphomicrobiales</taxon>
        <taxon>Methylobacteriaceae</taxon>
        <taxon>Methylobacterium</taxon>
    </lineage>
</organism>
<dbReference type="Gene3D" id="3.40.50.410">
    <property type="entry name" value="von Willebrand factor, type A domain"/>
    <property type="match status" value="1"/>
</dbReference>
<feature type="region of interest" description="Disordered" evidence="1">
    <location>
        <begin position="22"/>
        <end position="54"/>
    </location>
</feature>
<dbReference type="AlphaFoldDB" id="A0AA37M569"/>
<sequence>MSREGERRRAALLRAVWGRARPLATLPPPEPGGPPQRPSFDEDGIRLPHGPAPARAADDRLAEASLAHIGAHLAHGVGRFAAGTLRPAQVALVSLIEDARVEALALRERPGLRRLWLPFHAAEPGILRTAPALMARLSRALLDPDADDPDAFVARGRTLFFADPAAWTDPGFSRRVGDRLGNDLGQMRVPFSPRSYLVEPAYRDDHAGLWEQAEREAASRTEPRPGDSAATARAAKAETQPEPTVRIWRYPEWDHRIRCARPDWASVHEEEPPASAAPPVPPDPHLDRTLRLLRRPRAIKLKRQLDGDDLDLAAAIDAIVPLRSGRRPEPRLYTRIQHRAVSVPVLLLMDASLSTADPAPGGGRLIDAAREIAQLLVDSLRRLHLPLAVMAFRSAGRHDVRATWIKRWTDSPDIAAERLAALEPGGSTRLGAALRHAGRALPPGPSLMLVLTDGEPSDIDIHDPAYLVADAREARSTLTRQGVVVLGLALAQAQLGALARICTPARCIVVRDDPHLWRRITHVF</sequence>